<gene>
    <name evidence="4 7" type="primary">rpsO</name>
    <name evidence="7" type="ORF">MYB_01140</name>
</gene>
<dbReference type="OrthoDB" id="9799262at2"/>
<evidence type="ECO:0000256" key="4">
    <source>
        <dbReference type="HAMAP-Rule" id="MF_01343"/>
    </source>
</evidence>
<sequence>MISKEKKQELIKKFGGSEKNTGDARVQIALLTMDIESLKEHFAVNKKDKHSMRGFIAKVNKRKKMLAYLKEKDFAAYKATIEALNIRK</sequence>
<dbReference type="PROSITE" id="PS00362">
    <property type="entry name" value="RIBOSOMAL_S15"/>
    <property type="match status" value="1"/>
</dbReference>
<dbReference type="PANTHER" id="PTHR23321">
    <property type="entry name" value="RIBOSOMAL PROTEIN S15, BACTERIAL AND ORGANELLAR"/>
    <property type="match status" value="1"/>
</dbReference>
<evidence type="ECO:0000256" key="3">
    <source>
        <dbReference type="ARBA" id="ARBA00064542"/>
    </source>
</evidence>
<evidence type="ECO:0000256" key="6">
    <source>
        <dbReference type="RuleBase" id="RU004524"/>
    </source>
</evidence>
<comment type="similarity">
    <text evidence="4 5">Belongs to the universal ribosomal protein uS15 family.</text>
</comment>
<keyword evidence="1 4" id="KW-0689">Ribosomal protein</keyword>
<evidence type="ECO:0000256" key="2">
    <source>
        <dbReference type="ARBA" id="ARBA00023274"/>
    </source>
</evidence>
<keyword evidence="2 4" id="KW-0687">Ribonucleoprotein</keyword>
<reference evidence="7 8" key="1">
    <citation type="journal article" date="2014" name="Genome Announc.">
        <title>Complete Genome Sequence of Mycoplasma bovoculi Strain M165/69T (ATCC 29104).</title>
        <authorList>
            <person name="Calcutt M.J."/>
            <person name="Foecking M.F."/>
        </authorList>
    </citation>
    <scope>NUCLEOTIDE SEQUENCE [LARGE SCALE GENOMIC DNA]</scope>
    <source>
        <strain evidence="7">M165/69</strain>
    </source>
</reference>
<dbReference type="GO" id="GO:0003735">
    <property type="term" value="F:structural constituent of ribosome"/>
    <property type="evidence" value="ECO:0007669"/>
    <property type="project" value="InterPro"/>
</dbReference>
<dbReference type="eggNOG" id="COG0184">
    <property type="taxonomic scope" value="Bacteria"/>
</dbReference>
<dbReference type="Pfam" id="PF00312">
    <property type="entry name" value="Ribosomal_S15"/>
    <property type="match status" value="1"/>
</dbReference>
<dbReference type="GO" id="GO:0022627">
    <property type="term" value="C:cytosolic small ribosomal subunit"/>
    <property type="evidence" value="ECO:0007669"/>
    <property type="project" value="TreeGrafter"/>
</dbReference>
<dbReference type="NCBIfam" id="TIGR00952">
    <property type="entry name" value="S15_bact"/>
    <property type="match status" value="1"/>
</dbReference>
<evidence type="ECO:0000313" key="8">
    <source>
        <dbReference type="Proteomes" id="UP000019229"/>
    </source>
</evidence>
<keyword evidence="4 6" id="KW-0699">rRNA-binding</keyword>
<dbReference type="InterPro" id="IPR000589">
    <property type="entry name" value="Ribosomal_uS15"/>
</dbReference>
<dbReference type="InterPro" id="IPR005290">
    <property type="entry name" value="Ribosomal_uS15_bac-type"/>
</dbReference>
<dbReference type="FunFam" id="1.10.287.10:FF:000002">
    <property type="entry name" value="30S ribosomal protein S15"/>
    <property type="match status" value="1"/>
</dbReference>
<evidence type="ECO:0000256" key="5">
    <source>
        <dbReference type="RuleBase" id="RU003919"/>
    </source>
</evidence>
<dbReference type="Gene3D" id="6.10.250.3130">
    <property type="match status" value="1"/>
</dbReference>
<comment type="subunit">
    <text evidence="3 4">Part of the 30S ribosomal subunit. Forms a bridge to the 50S subunit in the 70S ribosome, contacting the 23S rRNA.</text>
</comment>
<dbReference type="Gene3D" id="1.10.287.10">
    <property type="entry name" value="S15/NS1, RNA-binding"/>
    <property type="match status" value="1"/>
</dbReference>
<dbReference type="GO" id="GO:0006412">
    <property type="term" value="P:translation"/>
    <property type="evidence" value="ECO:0007669"/>
    <property type="project" value="UniProtKB-UniRule"/>
</dbReference>
<dbReference type="PANTHER" id="PTHR23321:SF26">
    <property type="entry name" value="SMALL RIBOSOMAL SUBUNIT PROTEIN US15M"/>
    <property type="match status" value="1"/>
</dbReference>
<organism evidence="7 8">
    <name type="scientific">Mesomycoplasma bovoculi M165/69</name>
    <dbReference type="NCBI Taxonomy" id="743966"/>
    <lineage>
        <taxon>Bacteria</taxon>
        <taxon>Bacillati</taxon>
        <taxon>Mycoplasmatota</taxon>
        <taxon>Mycoplasmoidales</taxon>
        <taxon>Metamycoplasmataceae</taxon>
        <taxon>Mesomycoplasma</taxon>
    </lineage>
</organism>
<accession>W5USP7</accession>
<dbReference type="STRING" id="743966.MYB_01140"/>
<proteinExistence type="inferred from homology"/>
<dbReference type="AlphaFoldDB" id="W5USP7"/>
<dbReference type="GO" id="GO:0019843">
    <property type="term" value="F:rRNA binding"/>
    <property type="evidence" value="ECO:0007669"/>
    <property type="project" value="UniProtKB-UniRule"/>
</dbReference>
<evidence type="ECO:0000256" key="1">
    <source>
        <dbReference type="ARBA" id="ARBA00022980"/>
    </source>
</evidence>
<keyword evidence="4 6" id="KW-0694">RNA-binding</keyword>
<dbReference type="InterPro" id="IPR009068">
    <property type="entry name" value="uS15_NS1_RNA-bd_sf"/>
</dbReference>
<evidence type="ECO:0000313" key="7">
    <source>
        <dbReference type="EMBL" id="AHH45239.1"/>
    </source>
</evidence>
<comment type="function">
    <text evidence="4 6">One of the primary rRNA binding proteins, it binds directly to 16S rRNA where it helps nucleate assembly of the platform of the 30S subunit by binding and bridging several RNA helices of the 16S rRNA.</text>
</comment>
<dbReference type="SUPFAM" id="SSF47060">
    <property type="entry name" value="S15/NS1 RNA-binding domain"/>
    <property type="match status" value="1"/>
</dbReference>
<dbReference type="KEGG" id="mbc:MYB_01140"/>
<dbReference type="SMART" id="SM01387">
    <property type="entry name" value="Ribosomal_S15"/>
    <property type="match status" value="1"/>
</dbReference>
<dbReference type="RefSeq" id="WP_022934984.1">
    <property type="nucleotide sequence ID" value="NZ_CP007154.1"/>
</dbReference>
<dbReference type="EMBL" id="CP007154">
    <property type="protein sequence ID" value="AHH45239.1"/>
    <property type="molecule type" value="Genomic_DNA"/>
</dbReference>
<comment type="function">
    <text evidence="4">Forms an intersubunit bridge (bridge B4) with the 23S rRNA of the 50S subunit in the ribosome.</text>
</comment>
<dbReference type="HOGENOM" id="CLU_148518_0_0_14"/>
<dbReference type="PATRIC" id="fig|743966.3.peg.229"/>
<protein>
    <recommendedName>
        <fullName evidence="4">Small ribosomal subunit protein uS15</fullName>
    </recommendedName>
</protein>
<dbReference type="CDD" id="cd00353">
    <property type="entry name" value="Ribosomal_S15p_S13e"/>
    <property type="match status" value="1"/>
</dbReference>
<name>W5USP7_9BACT</name>
<keyword evidence="8" id="KW-1185">Reference proteome</keyword>
<dbReference type="HAMAP" id="MF_01343_B">
    <property type="entry name" value="Ribosomal_uS15_B"/>
    <property type="match status" value="1"/>
</dbReference>
<dbReference type="Proteomes" id="UP000019229">
    <property type="component" value="Chromosome"/>
</dbReference>